<evidence type="ECO:0000313" key="5">
    <source>
        <dbReference type="WBParaSite" id="TCONS_00014418.p1"/>
    </source>
</evidence>
<protein>
    <submittedName>
        <fullName evidence="5">DB domain-containing protein</fullName>
    </submittedName>
</protein>
<feature type="domain" description="Domain of unknown function DB" evidence="3">
    <location>
        <begin position="129"/>
        <end position="226"/>
    </location>
</feature>
<name>A0AAF5I3M3_STRER</name>
<feature type="region of interest" description="Disordered" evidence="1">
    <location>
        <begin position="92"/>
        <end position="118"/>
    </location>
</feature>
<organism evidence="4 5">
    <name type="scientific">Strongyloides stercoralis</name>
    <name type="common">Threadworm</name>
    <dbReference type="NCBI Taxonomy" id="6248"/>
    <lineage>
        <taxon>Eukaryota</taxon>
        <taxon>Metazoa</taxon>
        <taxon>Ecdysozoa</taxon>
        <taxon>Nematoda</taxon>
        <taxon>Chromadorea</taxon>
        <taxon>Rhabditida</taxon>
        <taxon>Tylenchina</taxon>
        <taxon>Panagrolaimomorpha</taxon>
        <taxon>Strongyloidoidea</taxon>
        <taxon>Strongyloididae</taxon>
        <taxon>Strongyloides</taxon>
    </lineage>
</organism>
<sequence>MKFFHYSITIILLFITFTIAQWNNQQIINPIGSPQQPQTGIHNPHLSSLYTNNVLNQPQPNLNQGLWYSNIQPQPMQPMLWPMIDNSLQGNNIAGNKNNKTRPRGRKNHNHLPDGIPGKRNANQKLRACCNKLPKADAMCKRRFCDFNALSSNTVLTYLTTCQSKGPTVGQMWDCASSRADHTRCCQASGVPPACMAYCETTNGVPTDYLKYIVCLAQFDRIRACFKSYLEVHPNIKGDL</sequence>
<dbReference type="WBParaSite" id="TCONS_00014418.p1">
    <property type="protein sequence ID" value="TCONS_00014418.p1"/>
    <property type="gene ID" value="XLOC_009627"/>
</dbReference>
<dbReference type="PANTHER" id="PTHR46705:SF12">
    <property type="entry name" value="DOMAIN OF UNKNOWN FUNCTION DB DOMAIN-CONTAINING PROTEIN"/>
    <property type="match status" value="1"/>
</dbReference>
<feature type="signal peptide" evidence="2">
    <location>
        <begin position="1"/>
        <end position="20"/>
    </location>
</feature>
<dbReference type="Pfam" id="PF01682">
    <property type="entry name" value="DB"/>
    <property type="match status" value="1"/>
</dbReference>
<keyword evidence="4" id="KW-1185">Reference proteome</keyword>
<keyword evidence="2" id="KW-0732">Signal</keyword>
<feature type="compositionally biased region" description="Basic residues" evidence="1">
    <location>
        <begin position="99"/>
        <end position="110"/>
    </location>
</feature>
<dbReference type="PANTHER" id="PTHR46705">
    <property type="entry name" value="PROTEIN CBG09805"/>
    <property type="match status" value="1"/>
</dbReference>
<accession>A0AAF5I3M3</accession>
<evidence type="ECO:0000259" key="3">
    <source>
        <dbReference type="Pfam" id="PF01682"/>
    </source>
</evidence>
<proteinExistence type="predicted"/>
<reference evidence="5" key="1">
    <citation type="submission" date="2024-02" db="UniProtKB">
        <authorList>
            <consortium name="WormBaseParasite"/>
        </authorList>
    </citation>
    <scope>IDENTIFICATION</scope>
</reference>
<evidence type="ECO:0000256" key="1">
    <source>
        <dbReference type="SAM" id="MobiDB-lite"/>
    </source>
</evidence>
<evidence type="ECO:0000256" key="2">
    <source>
        <dbReference type="SAM" id="SignalP"/>
    </source>
</evidence>
<evidence type="ECO:0000313" key="4">
    <source>
        <dbReference type="Proteomes" id="UP000035681"/>
    </source>
</evidence>
<dbReference type="Proteomes" id="UP000035681">
    <property type="component" value="Unplaced"/>
</dbReference>
<feature type="chain" id="PRO_5042118574" evidence="2">
    <location>
        <begin position="21"/>
        <end position="240"/>
    </location>
</feature>
<dbReference type="AlphaFoldDB" id="A0AAF5I3M3"/>
<dbReference type="InterPro" id="IPR002602">
    <property type="entry name" value="DB"/>
</dbReference>